<feature type="region of interest" description="Disordered" evidence="1">
    <location>
        <begin position="1"/>
        <end position="80"/>
    </location>
</feature>
<evidence type="ECO:0000313" key="2">
    <source>
        <dbReference type="EMBL" id="RAQ95950.1"/>
    </source>
</evidence>
<reference evidence="2 3" key="1">
    <citation type="submission" date="2016-08" db="EMBL/GenBank/DDBJ databases">
        <title>Analysis of Carbohydrate Active Enzymes in Thermogemmatispora T81 Reveals Carbohydrate Degradation Ability.</title>
        <authorList>
            <person name="Tomazini A."/>
            <person name="Lal S."/>
            <person name="Stott M."/>
            <person name="Henrissat B."/>
            <person name="Polikarpov I."/>
            <person name="Sparling R."/>
            <person name="Levin D.B."/>
        </authorList>
    </citation>
    <scope>NUCLEOTIDE SEQUENCE [LARGE SCALE GENOMIC DNA]</scope>
    <source>
        <strain evidence="2 3">T81</strain>
    </source>
</reference>
<evidence type="ECO:0000313" key="3">
    <source>
        <dbReference type="Proteomes" id="UP000248706"/>
    </source>
</evidence>
<proteinExistence type="predicted"/>
<dbReference type="EMBL" id="MCIF01000002">
    <property type="protein sequence ID" value="RAQ95950.1"/>
    <property type="molecule type" value="Genomic_DNA"/>
</dbReference>
<gene>
    <name evidence="2" type="ORF">A4R35_10425</name>
</gene>
<dbReference type="Proteomes" id="UP000248706">
    <property type="component" value="Unassembled WGS sequence"/>
</dbReference>
<dbReference type="RefSeq" id="WP_112429124.1">
    <property type="nucleotide sequence ID" value="NZ_MCIF01000002.1"/>
</dbReference>
<organism evidence="2 3">
    <name type="scientific">Thermogemmatispora tikiterensis</name>
    <dbReference type="NCBI Taxonomy" id="1825093"/>
    <lineage>
        <taxon>Bacteria</taxon>
        <taxon>Bacillati</taxon>
        <taxon>Chloroflexota</taxon>
        <taxon>Ktedonobacteria</taxon>
        <taxon>Thermogemmatisporales</taxon>
        <taxon>Thermogemmatisporaceae</taxon>
        <taxon>Thermogemmatispora</taxon>
    </lineage>
</organism>
<sequence>MQPTHVDTAHGIHSALSPPLVVNGRGGKGSTQQEEQAFKGLTKEHRYEQRSNETQTQQDDRPTVGWLLPEDREGGHLLPE</sequence>
<evidence type="ECO:0000256" key="1">
    <source>
        <dbReference type="SAM" id="MobiDB-lite"/>
    </source>
</evidence>
<keyword evidence="3" id="KW-1185">Reference proteome</keyword>
<feature type="compositionally biased region" description="Basic and acidic residues" evidence="1">
    <location>
        <begin position="69"/>
        <end position="80"/>
    </location>
</feature>
<comment type="caution">
    <text evidence="2">The sequence shown here is derived from an EMBL/GenBank/DDBJ whole genome shotgun (WGS) entry which is preliminary data.</text>
</comment>
<dbReference type="AlphaFoldDB" id="A0A328VJJ9"/>
<feature type="compositionally biased region" description="Basic and acidic residues" evidence="1">
    <location>
        <begin position="41"/>
        <end position="51"/>
    </location>
</feature>
<protein>
    <submittedName>
        <fullName evidence="2">Uncharacterized protein</fullName>
    </submittedName>
</protein>
<name>A0A328VJJ9_9CHLR</name>
<accession>A0A328VJJ9</accession>